<proteinExistence type="predicted"/>
<keyword evidence="2" id="KW-1185">Reference proteome</keyword>
<dbReference type="PANTHER" id="PTHR13399">
    <property type="entry name" value="TRANSLOCON-ASSOCIATED PROTEIN TRAP , GAMMA SUBUNIT"/>
    <property type="match status" value="1"/>
</dbReference>
<reference evidence="3" key="1">
    <citation type="submission" date="2020-12" db="UniProtKB">
        <authorList>
            <consortium name="WormBaseParasite"/>
        </authorList>
    </citation>
    <scope>IDENTIFICATION</scope>
    <source>
        <strain evidence="3">MHco3</strain>
    </source>
</reference>
<dbReference type="Proteomes" id="UP000025227">
    <property type="component" value="Unplaced"/>
</dbReference>
<dbReference type="PANTHER" id="PTHR13399:SF2">
    <property type="entry name" value="TRANSLOCON-ASSOCIATED PROTEIN SUBUNIT GAMMA"/>
    <property type="match status" value="1"/>
</dbReference>
<protein>
    <submittedName>
        <fullName evidence="3">Rab-GAP TBC domain-containing protein</fullName>
    </submittedName>
</protein>
<organism evidence="2 3">
    <name type="scientific">Haemonchus contortus</name>
    <name type="common">Barber pole worm</name>
    <dbReference type="NCBI Taxonomy" id="6289"/>
    <lineage>
        <taxon>Eukaryota</taxon>
        <taxon>Metazoa</taxon>
        <taxon>Ecdysozoa</taxon>
        <taxon>Nematoda</taxon>
        <taxon>Chromadorea</taxon>
        <taxon>Rhabditida</taxon>
        <taxon>Rhabditina</taxon>
        <taxon>Rhabditomorpha</taxon>
        <taxon>Strongyloidea</taxon>
        <taxon>Trichostrongylidae</taxon>
        <taxon>Haemonchus</taxon>
    </lineage>
</organism>
<dbReference type="InterPro" id="IPR000195">
    <property type="entry name" value="Rab-GAP-TBC_dom"/>
</dbReference>
<sequence>IYYVSKFLTEDLPQMVSLGSLQEEDLDEIRIDFPTDLRVTNINQFQQSGTLTSGVTEEQELGSHMGRRSYSQPEIHIATECIRAKPKEAQWKMSSSVQESYLEPCRSLAHHTVSQNDLADYGSLPIQRSGLLTRYDPSTVEERKKSMQSLLASIYQEDPSLNSARDLPDSLTESYQSYQSDISRVSPQRLTSEILQTFDQSQLAKEITVLMGEIECANQRLVRMVRQRSYYRAKQATKCAILSAVLMANSSKTSADSRLRFSLEPPSSREGIEEWKRAMRVMARISGGLPCPIRCKVWSVLGDLYIASVGFNWEEVRNSVFSEKVQPDDIKIHSQILKDLHRTGWSEFDDEKKLKQVLLAYARFNKIVGYCQGFNVIAALILQVVEYRTDVALKVMIFLFEHVMPQGYFDQSLGALSVDIIVMKDLMKQRLPTTIQHLEKLQSSSENEYEPPLPNIFSMHWFLTLFSTCLPRDCVLRVWDALMLQGSEILLRTAIALWSRMSRRILRTSSADEFYTLMGKLCKEVAEMNQEEQDHLMTVIYTMAEFPYPGLAELREKHRWNIQPLSTSLKPDRRSADDILHIGQTDESSCSPCLWQKDQCNIRRKIDNWNNLRFLEKQFRLTKKRQKQAAVIINNAYLHGLQARMDGRKSLPESIVFRPMSQPVFNHLVIGPVLARGDCWNDHLTTLTGGALQLAATVIQPLDHSAHVSRSSAGQPNLAFNRYAMKKEGLYTSSSDKNNECNSPEVELSVRSPVYISIVKSEDQRRAEYHEKLWRSKTILNNAAPTPALHNPL</sequence>
<dbReference type="Pfam" id="PF00566">
    <property type="entry name" value="RabGAP-TBC"/>
    <property type="match status" value="1"/>
</dbReference>
<evidence type="ECO:0000313" key="3">
    <source>
        <dbReference type="WBParaSite" id="HCON_00114720-00001"/>
    </source>
</evidence>
<dbReference type="SUPFAM" id="SSF47923">
    <property type="entry name" value="Ypt/Rab-GAP domain of gyp1p"/>
    <property type="match status" value="2"/>
</dbReference>
<dbReference type="PROSITE" id="PS50086">
    <property type="entry name" value="TBC_RABGAP"/>
    <property type="match status" value="1"/>
</dbReference>
<dbReference type="Gene3D" id="1.10.472.80">
    <property type="entry name" value="Ypt/Rab-GAP domain of gyp1p, domain 3"/>
    <property type="match status" value="1"/>
</dbReference>
<evidence type="ECO:0000313" key="2">
    <source>
        <dbReference type="Proteomes" id="UP000025227"/>
    </source>
</evidence>
<dbReference type="OrthoDB" id="289721at2759"/>
<dbReference type="Gene3D" id="1.10.8.270">
    <property type="entry name" value="putative rabgap domain of human tbc1 domain family member 14 like domains"/>
    <property type="match status" value="1"/>
</dbReference>
<dbReference type="WBParaSite" id="HCON_00114720-00001">
    <property type="protein sequence ID" value="HCON_00114720-00001"/>
    <property type="gene ID" value="HCON_00114720"/>
</dbReference>
<dbReference type="SMART" id="SM00164">
    <property type="entry name" value="TBC"/>
    <property type="match status" value="1"/>
</dbReference>
<feature type="domain" description="Rab-GAP TBC" evidence="1">
    <location>
        <begin position="288"/>
        <end position="486"/>
    </location>
</feature>
<evidence type="ECO:0000259" key="1">
    <source>
        <dbReference type="PROSITE" id="PS50086"/>
    </source>
</evidence>
<accession>A0A7I4YL28</accession>
<dbReference type="InterPro" id="IPR035969">
    <property type="entry name" value="Rab-GAP_TBC_sf"/>
</dbReference>
<dbReference type="AlphaFoldDB" id="A0A7I4YL28"/>
<dbReference type="GO" id="GO:0005783">
    <property type="term" value="C:endoplasmic reticulum"/>
    <property type="evidence" value="ECO:0007669"/>
    <property type="project" value="TreeGrafter"/>
</dbReference>
<name>A0A7I4YL28_HAECO</name>